<dbReference type="PROSITE" id="PS51898">
    <property type="entry name" value="TYR_RECOMBINASE"/>
    <property type="match status" value="1"/>
</dbReference>
<protein>
    <submittedName>
        <fullName evidence="6">Tyrosine recombinase XerD</fullName>
    </submittedName>
</protein>
<dbReference type="PANTHER" id="PTHR30349:SF81">
    <property type="entry name" value="TYROSINE RECOMBINASE XERC"/>
    <property type="match status" value="1"/>
</dbReference>
<accession>A0A644YGU0</accession>
<reference evidence="6" key="1">
    <citation type="submission" date="2019-08" db="EMBL/GenBank/DDBJ databases">
        <authorList>
            <person name="Kucharzyk K."/>
            <person name="Murdoch R.W."/>
            <person name="Higgins S."/>
            <person name="Loffler F."/>
        </authorList>
    </citation>
    <scope>NUCLEOTIDE SEQUENCE</scope>
</reference>
<dbReference type="GO" id="GO:0003677">
    <property type="term" value="F:DNA binding"/>
    <property type="evidence" value="ECO:0007669"/>
    <property type="project" value="UniProtKB-KW"/>
</dbReference>
<evidence type="ECO:0000256" key="2">
    <source>
        <dbReference type="ARBA" id="ARBA00023125"/>
    </source>
</evidence>
<name>A0A644YGU0_9ZZZZ</name>
<dbReference type="InterPro" id="IPR050090">
    <property type="entry name" value="Tyrosine_recombinase_XerCD"/>
</dbReference>
<dbReference type="Pfam" id="PF02899">
    <property type="entry name" value="Phage_int_SAM_1"/>
    <property type="match status" value="1"/>
</dbReference>
<dbReference type="GO" id="GO:0015074">
    <property type="term" value="P:DNA integration"/>
    <property type="evidence" value="ECO:0007669"/>
    <property type="project" value="UniProtKB-KW"/>
</dbReference>
<dbReference type="GO" id="GO:0006310">
    <property type="term" value="P:DNA recombination"/>
    <property type="evidence" value="ECO:0007669"/>
    <property type="project" value="UniProtKB-KW"/>
</dbReference>
<evidence type="ECO:0000313" key="6">
    <source>
        <dbReference type="EMBL" id="MPM27785.1"/>
    </source>
</evidence>
<evidence type="ECO:0000256" key="3">
    <source>
        <dbReference type="ARBA" id="ARBA00023172"/>
    </source>
</evidence>
<comment type="caution">
    <text evidence="6">The sequence shown here is derived from an EMBL/GenBank/DDBJ whole genome shotgun (WGS) entry which is preliminary data.</text>
</comment>
<dbReference type="InterPro" id="IPR002104">
    <property type="entry name" value="Integrase_catalytic"/>
</dbReference>
<organism evidence="6">
    <name type="scientific">bioreactor metagenome</name>
    <dbReference type="NCBI Taxonomy" id="1076179"/>
    <lineage>
        <taxon>unclassified sequences</taxon>
        <taxon>metagenomes</taxon>
        <taxon>ecological metagenomes</taxon>
    </lineage>
</organism>
<proteinExistence type="predicted"/>
<dbReference type="Pfam" id="PF00589">
    <property type="entry name" value="Phage_integrase"/>
    <property type="match status" value="1"/>
</dbReference>
<feature type="domain" description="Core-binding (CB)" evidence="5">
    <location>
        <begin position="1"/>
        <end position="85"/>
    </location>
</feature>
<dbReference type="PANTHER" id="PTHR30349">
    <property type="entry name" value="PHAGE INTEGRASE-RELATED"/>
    <property type="match status" value="1"/>
</dbReference>
<dbReference type="SUPFAM" id="SSF56349">
    <property type="entry name" value="DNA breaking-rejoining enzymes"/>
    <property type="match status" value="1"/>
</dbReference>
<dbReference type="InterPro" id="IPR013762">
    <property type="entry name" value="Integrase-like_cat_sf"/>
</dbReference>
<sequence length="281" mass="31908">MKMLDEFRAYLLEQGKAENTVKSYCLAVDAYLKWYEESYGLKRAGRLYRANVLDYISYLRTLKGLSNRSINAKLAALQSLNEFLVHTGAQTDIVLDKRDYLKVQLSFANPSTVEKDDVEAFRQRVLVGNGVRDHAIVTILAYAGLRISEALDLYPADVDLVSREIAVRQGKGDKARVVYIGDKIVNAVREYLKERPETDCPYLFISRKGGQLSRGQVNRIFNAYSDTITPHTLRHYFCSAAMEAEYSVHEVANQAGHSNIHTTLLYTNPTRKKMKDKANKL</sequence>
<gene>
    <name evidence="6" type="primary">xerD_52</name>
    <name evidence="6" type="ORF">SDC9_74299</name>
</gene>
<keyword evidence="1" id="KW-0229">DNA integration</keyword>
<dbReference type="PROSITE" id="PS51900">
    <property type="entry name" value="CB"/>
    <property type="match status" value="1"/>
</dbReference>
<dbReference type="InterPro" id="IPR011010">
    <property type="entry name" value="DNA_brk_join_enz"/>
</dbReference>
<evidence type="ECO:0000259" key="4">
    <source>
        <dbReference type="PROSITE" id="PS51898"/>
    </source>
</evidence>
<dbReference type="AlphaFoldDB" id="A0A644YGU0"/>
<dbReference type="Gene3D" id="1.10.150.130">
    <property type="match status" value="1"/>
</dbReference>
<keyword evidence="2" id="KW-0238">DNA-binding</keyword>
<evidence type="ECO:0000256" key="1">
    <source>
        <dbReference type="ARBA" id="ARBA00022908"/>
    </source>
</evidence>
<feature type="domain" description="Tyr recombinase" evidence="4">
    <location>
        <begin position="108"/>
        <end position="279"/>
    </location>
</feature>
<dbReference type="InterPro" id="IPR044068">
    <property type="entry name" value="CB"/>
</dbReference>
<keyword evidence="3" id="KW-0233">DNA recombination</keyword>
<dbReference type="InterPro" id="IPR004107">
    <property type="entry name" value="Integrase_SAM-like_N"/>
</dbReference>
<dbReference type="Gene3D" id="1.10.443.10">
    <property type="entry name" value="Intergrase catalytic core"/>
    <property type="match status" value="1"/>
</dbReference>
<dbReference type="InterPro" id="IPR010998">
    <property type="entry name" value="Integrase_recombinase_N"/>
</dbReference>
<evidence type="ECO:0000259" key="5">
    <source>
        <dbReference type="PROSITE" id="PS51900"/>
    </source>
</evidence>
<dbReference type="EMBL" id="VSSQ01005086">
    <property type="protein sequence ID" value="MPM27785.1"/>
    <property type="molecule type" value="Genomic_DNA"/>
</dbReference>